<evidence type="ECO:0000313" key="1">
    <source>
        <dbReference type="EMBL" id="SQK72224.1"/>
    </source>
</evidence>
<reference evidence="1 2" key="1">
    <citation type="submission" date="2018-06" db="EMBL/GenBank/DDBJ databases">
        <authorList>
            <consortium name="Pathogen Informatics"/>
            <person name="Doyle S."/>
        </authorList>
    </citation>
    <scope>NUCLEOTIDE SEQUENCE [LARGE SCALE GENOMIC DNA]</scope>
    <source>
        <strain evidence="1 2">NCTC11468</strain>
    </source>
</reference>
<gene>
    <name evidence="1" type="ORF">NCTC11468_00473</name>
</gene>
<accession>A0A2X5S9K0</accession>
<dbReference type="EMBL" id="LS483499">
    <property type="protein sequence ID" value="SQK72224.1"/>
    <property type="molecule type" value="Genomic_DNA"/>
</dbReference>
<dbReference type="AlphaFoldDB" id="A0A2X5S9K0"/>
<proteinExistence type="predicted"/>
<evidence type="ECO:0000313" key="2">
    <source>
        <dbReference type="Proteomes" id="UP000248758"/>
    </source>
</evidence>
<protein>
    <submittedName>
        <fullName evidence="1">Uncharacterized protein</fullName>
    </submittedName>
</protein>
<dbReference type="Proteomes" id="UP000248758">
    <property type="component" value="Chromosome 1"/>
</dbReference>
<dbReference type="KEGG" id="tpty:NCTC11468_00473"/>
<organism evidence="1 2">
    <name type="scientific">Tatumella ptyseos</name>
    <dbReference type="NCBI Taxonomy" id="82987"/>
    <lineage>
        <taxon>Bacteria</taxon>
        <taxon>Pseudomonadati</taxon>
        <taxon>Pseudomonadota</taxon>
        <taxon>Gammaproteobacteria</taxon>
        <taxon>Enterobacterales</taxon>
        <taxon>Erwiniaceae</taxon>
        <taxon>Tatumella</taxon>
    </lineage>
</organism>
<name>A0A2X5S9K0_9GAMM</name>
<sequence>MISLPKFCKINVADVQSLPDLLRPVGITGRYRNIG</sequence>